<reference evidence="4" key="1">
    <citation type="submission" date="2019-03" db="EMBL/GenBank/DDBJ databases">
        <title>Complete genome sequence of enteropathogenic Citrobacter rodentium strain DBS100.</title>
        <authorList>
            <person name="Popov G."/>
            <person name="Fiebig A."/>
            <person name="Shideler S."/>
            <person name="Coombes B."/>
            <person name="Savchenko A."/>
        </authorList>
    </citation>
    <scope>NUCLEOTIDE SEQUENCE</scope>
    <source>
        <strain evidence="4">DBS100</strain>
    </source>
</reference>
<keyword evidence="2" id="KW-0812">Transmembrane</keyword>
<sequence length="316" mass="36673">MSTMTIDTNNKKYAVQLYNGHIAIFTESQSDEILIYAADIKNGTYHLHKRRYLKEVESYILLMLLSEPGIVVSNARLQSYGINGKNITSSTLRQAILSLRNLLGDNSKPHRIIINKARIGYSIQNASPFYEDINYYLQTISAVSENSYSLVSRSDIKHVNRKHLKLVSPAKRLTDSFLLWLPFGKNFFFTANFLLILYFILNFLVDSQYGFHKAAESVLDTHIEIVNQNFNFVIIRESKSEYLLIDKLKKALLNYLPLDDRSIVFEAIFIQNKNYLQLICLSSSDFSRVKNFRFTVQDFKSEHYLERLAKQCLYVN</sequence>
<evidence type="ECO:0000313" key="4">
    <source>
        <dbReference type="EMBL" id="QBY30431.1"/>
    </source>
</evidence>
<gene>
    <name evidence="4" type="ORF">E2R62_17425</name>
</gene>
<organism evidence="4">
    <name type="scientific">Citrobacter rodentium</name>
    <dbReference type="NCBI Taxonomy" id="67825"/>
    <lineage>
        <taxon>Bacteria</taxon>
        <taxon>Pseudomonadati</taxon>
        <taxon>Pseudomonadota</taxon>
        <taxon>Gammaproteobacteria</taxon>
        <taxon>Enterobacterales</taxon>
        <taxon>Enterobacteriaceae</taxon>
        <taxon>Citrobacter</taxon>
    </lineage>
</organism>
<evidence type="ECO:0000256" key="2">
    <source>
        <dbReference type="SAM" id="Phobius"/>
    </source>
</evidence>
<feature type="domain" description="OmpR/PhoB-type" evidence="3">
    <location>
        <begin position="53"/>
        <end position="122"/>
    </location>
</feature>
<dbReference type="Pfam" id="PF00486">
    <property type="entry name" value="Trans_reg_C"/>
    <property type="match status" value="1"/>
</dbReference>
<dbReference type="InterPro" id="IPR001867">
    <property type="entry name" value="OmpR/PhoB-type_DNA-bd"/>
</dbReference>
<proteinExistence type="predicted"/>
<keyword evidence="1" id="KW-0238">DNA-binding</keyword>
<dbReference type="SUPFAM" id="SSF46894">
    <property type="entry name" value="C-terminal effector domain of the bipartite response regulators"/>
    <property type="match status" value="1"/>
</dbReference>
<dbReference type="RefSeq" id="WP_012908084.1">
    <property type="nucleotide sequence ID" value="NZ_CAJTBI010000004.1"/>
</dbReference>
<dbReference type="InterPro" id="IPR016032">
    <property type="entry name" value="Sig_transdc_resp-reg_C-effctor"/>
</dbReference>
<evidence type="ECO:0000259" key="3">
    <source>
        <dbReference type="Pfam" id="PF00486"/>
    </source>
</evidence>
<dbReference type="EMBL" id="CP038008">
    <property type="protein sequence ID" value="QBY30431.1"/>
    <property type="molecule type" value="Genomic_DNA"/>
</dbReference>
<accession>A0A482PI72</accession>
<dbReference type="AlphaFoldDB" id="A0A482PI72"/>
<dbReference type="InterPro" id="IPR036388">
    <property type="entry name" value="WH-like_DNA-bd_sf"/>
</dbReference>
<dbReference type="GO" id="GO:0006355">
    <property type="term" value="P:regulation of DNA-templated transcription"/>
    <property type="evidence" value="ECO:0007669"/>
    <property type="project" value="InterPro"/>
</dbReference>
<evidence type="ECO:0000256" key="1">
    <source>
        <dbReference type="ARBA" id="ARBA00023125"/>
    </source>
</evidence>
<keyword evidence="2" id="KW-0472">Membrane</keyword>
<dbReference type="GO" id="GO:0003677">
    <property type="term" value="F:DNA binding"/>
    <property type="evidence" value="ECO:0007669"/>
    <property type="project" value="UniProtKB-KW"/>
</dbReference>
<keyword evidence="2" id="KW-1133">Transmembrane helix</keyword>
<protein>
    <recommendedName>
        <fullName evidence="3">OmpR/PhoB-type domain-containing protein</fullName>
    </recommendedName>
</protein>
<dbReference type="GO" id="GO:0000160">
    <property type="term" value="P:phosphorelay signal transduction system"/>
    <property type="evidence" value="ECO:0007669"/>
    <property type="project" value="InterPro"/>
</dbReference>
<name>A0A482PI72_CITRO</name>
<feature type="transmembrane region" description="Helical" evidence="2">
    <location>
        <begin position="187"/>
        <end position="205"/>
    </location>
</feature>
<dbReference type="Gene3D" id="1.10.10.10">
    <property type="entry name" value="Winged helix-like DNA-binding domain superfamily/Winged helix DNA-binding domain"/>
    <property type="match status" value="1"/>
</dbReference>